<feature type="region of interest" description="Disordered" evidence="1">
    <location>
        <begin position="1"/>
        <end position="45"/>
    </location>
</feature>
<name>A0AAV7T2G1_PLEWA</name>
<comment type="caution">
    <text evidence="2">The sequence shown here is derived from an EMBL/GenBank/DDBJ whole genome shotgun (WGS) entry which is preliminary data.</text>
</comment>
<keyword evidence="3" id="KW-1185">Reference proteome</keyword>
<evidence type="ECO:0000313" key="2">
    <source>
        <dbReference type="EMBL" id="KAJ1170628.1"/>
    </source>
</evidence>
<dbReference type="AlphaFoldDB" id="A0AAV7T2G1"/>
<dbReference type="Proteomes" id="UP001066276">
    <property type="component" value="Chromosome 4_1"/>
</dbReference>
<accession>A0AAV7T2G1</accession>
<feature type="compositionally biased region" description="Basic residues" evidence="1">
    <location>
        <begin position="1"/>
        <end position="12"/>
    </location>
</feature>
<dbReference type="EMBL" id="JANPWB010000007">
    <property type="protein sequence ID" value="KAJ1170628.1"/>
    <property type="molecule type" value="Genomic_DNA"/>
</dbReference>
<protein>
    <submittedName>
        <fullName evidence="2">Uncharacterized protein</fullName>
    </submittedName>
</protein>
<reference evidence="2" key="1">
    <citation type="journal article" date="2022" name="bioRxiv">
        <title>Sequencing and chromosome-scale assembly of the giantPleurodeles waltlgenome.</title>
        <authorList>
            <person name="Brown T."/>
            <person name="Elewa A."/>
            <person name="Iarovenko S."/>
            <person name="Subramanian E."/>
            <person name="Araus A.J."/>
            <person name="Petzold A."/>
            <person name="Susuki M."/>
            <person name="Suzuki K.-i.T."/>
            <person name="Hayashi T."/>
            <person name="Toyoda A."/>
            <person name="Oliveira C."/>
            <person name="Osipova E."/>
            <person name="Leigh N.D."/>
            <person name="Simon A."/>
            <person name="Yun M.H."/>
        </authorList>
    </citation>
    <scope>NUCLEOTIDE SEQUENCE</scope>
    <source>
        <strain evidence="2">20211129_DDA</strain>
        <tissue evidence="2">Liver</tissue>
    </source>
</reference>
<organism evidence="2 3">
    <name type="scientific">Pleurodeles waltl</name>
    <name type="common">Iberian ribbed newt</name>
    <dbReference type="NCBI Taxonomy" id="8319"/>
    <lineage>
        <taxon>Eukaryota</taxon>
        <taxon>Metazoa</taxon>
        <taxon>Chordata</taxon>
        <taxon>Craniata</taxon>
        <taxon>Vertebrata</taxon>
        <taxon>Euteleostomi</taxon>
        <taxon>Amphibia</taxon>
        <taxon>Batrachia</taxon>
        <taxon>Caudata</taxon>
        <taxon>Salamandroidea</taxon>
        <taxon>Salamandridae</taxon>
        <taxon>Pleurodelinae</taxon>
        <taxon>Pleurodeles</taxon>
    </lineage>
</organism>
<evidence type="ECO:0000256" key="1">
    <source>
        <dbReference type="SAM" id="MobiDB-lite"/>
    </source>
</evidence>
<evidence type="ECO:0000313" key="3">
    <source>
        <dbReference type="Proteomes" id="UP001066276"/>
    </source>
</evidence>
<proteinExistence type="predicted"/>
<gene>
    <name evidence="2" type="ORF">NDU88_002501</name>
</gene>
<sequence>MEGTGPRRHKQGARVGRVFSPRRQFELLAGGPKSTPDSSRGASPGAHRFQFGRLLSVSRQQGPWADCPIWFSFAVSCRVNPALRAPERWPRQRGDHLRSGALNAVHSASGPVMVNALFASSRSLGRQLSQRPRLALAGRADVLGVVPAPPCARQCAGSQGELNKFP</sequence>